<dbReference type="AlphaFoldDB" id="A0A921E4J9"/>
<protein>
    <submittedName>
        <fullName evidence="1">Uncharacterized protein</fullName>
    </submittedName>
</protein>
<gene>
    <name evidence="1" type="ORF">K8W01_14970</name>
</gene>
<proteinExistence type="predicted"/>
<organism evidence="1 2">
    <name type="scientific">Methylorubrum populi</name>
    <dbReference type="NCBI Taxonomy" id="223967"/>
    <lineage>
        <taxon>Bacteria</taxon>
        <taxon>Pseudomonadati</taxon>
        <taxon>Pseudomonadota</taxon>
        <taxon>Alphaproteobacteria</taxon>
        <taxon>Hyphomicrobiales</taxon>
        <taxon>Methylobacteriaceae</taxon>
        <taxon>Methylorubrum</taxon>
    </lineage>
</organism>
<dbReference type="Proteomes" id="UP000742631">
    <property type="component" value="Unassembled WGS sequence"/>
</dbReference>
<name>A0A921E4J9_9HYPH</name>
<evidence type="ECO:0000313" key="1">
    <source>
        <dbReference type="EMBL" id="HJE24956.1"/>
    </source>
</evidence>
<reference evidence="1" key="2">
    <citation type="submission" date="2021-09" db="EMBL/GenBank/DDBJ databases">
        <authorList>
            <person name="Gilroy R."/>
        </authorList>
    </citation>
    <scope>NUCLEOTIDE SEQUENCE</scope>
    <source>
        <strain evidence="1">316</strain>
    </source>
</reference>
<evidence type="ECO:0000313" key="2">
    <source>
        <dbReference type="Proteomes" id="UP000742631"/>
    </source>
</evidence>
<dbReference type="EMBL" id="DYYG01000043">
    <property type="protein sequence ID" value="HJE24956.1"/>
    <property type="molecule type" value="Genomic_DNA"/>
</dbReference>
<comment type="caution">
    <text evidence="1">The sequence shown here is derived from an EMBL/GenBank/DDBJ whole genome shotgun (WGS) entry which is preliminary data.</text>
</comment>
<sequence length="79" mass="8421">MAEICILNLARPVDRATLRCRVELAIEQALDVTARLIAFLDDLDGDAEAEDEGIAEPTLAALITGDAQIRWAGLDGEAA</sequence>
<reference evidence="1" key="1">
    <citation type="journal article" date="2021" name="PeerJ">
        <title>Extensive microbial diversity within the chicken gut microbiome revealed by metagenomics and culture.</title>
        <authorList>
            <person name="Gilroy R."/>
            <person name="Ravi A."/>
            <person name="Getino M."/>
            <person name="Pursley I."/>
            <person name="Horton D.L."/>
            <person name="Alikhan N.F."/>
            <person name="Baker D."/>
            <person name="Gharbi K."/>
            <person name="Hall N."/>
            <person name="Watson M."/>
            <person name="Adriaenssens E.M."/>
            <person name="Foster-Nyarko E."/>
            <person name="Jarju S."/>
            <person name="Secka A."/>
            <person name="Antonio M."/>
            <person name="Oren A."/>
            <person name="Chaudhuri R.R."/>
            <person name="La Ragione R."/>
            <person name="Hildebrand F."/>
            <person name="Pallen M.J."/>
        </authorList>
    </citation>
    <scope>NUCLEOTIDE SEQUENCE</scope>
    <source>
        <strain evidence="1">316</strain>
    </source>
</reference>
<accession>A0A921E4J9</accession>